<feature type="compositionally biased region" description="Low complexity" evidence="1">
    <location>
        <begin position="72"/>
        <end position="81"/>
    </location>
</feature>
<accession>A0A9D5CGY2</accession>
<name>A0A9D5CGY2_9LILI</name>
<evidence type="ECO:0000313" key="3">
    <source>
        <dbReference type="Proteomes" id="UP001085076"/>
    </source>
</evidence>
<dbReference type="Proteomes" id="UP001085076">
    <property type="component" value="Miscellaneous, Linkage group lg05"/>
</dbReference>
<sequence>MATERDDSLQSGYVSGTSEQPKSNDVNYAIAIDIWKANNAKIITWINNSVDHSRGTQLVKYETAEKCPKLRQQNQSQQQSQAWKPGNQSQSNTNIPPQGYKPSQSNAAAIASSGPFTDPGILAEQFQKFLSLQHQAMSASSSVGFAILEADWDRP</sequence>
<dbReference type="EMBL" id="JAGGNH010000005">
    <property type="protein sequence ID" value="KAJ0972432.1"/>
    <property type="molecule type" value="Genomic_DNA"/>
</dbReference>
<feature type="region of interest" description="Disordered" evidence="1">
    <location>
        <begin position="67"/>
        <end position="112"/>
    </location>
</feature>
<feature type="region of interest" description="Disordered" evidence="1">
    <location>
        <begin position="1"/>
        <end position="22"/>
    </location>
</feature>
<evidence type="ECO:0000256" key="1">
    <source>
        <dbReference type="SAM" id="MobiDB-lite"/>
    </source>
</evidence>
<gene>
    <name evidence="2" type="ORF">J5N97_020391</name>
</gene>
<reference evidence="2" key="2">
    <citation type="journal article" date="2022" name="Hortic Res">
        <title>The genome of Dioscorea zingiberensis sheds light on the biosynthesis, origin and evolution of the medicinally important diosgenin saponins.</title>
        <authorList>
            <person name="Li Y."/>
            <person name="Tan C."/>
            <person name="Li Z."/>
            <person name="Guo J."/>
            <person name="Li S."/>
            <person name="Chen X."/>
            <person name="Wang C."/>
            <person name="Dai X."/>
            <person name="Yang H."/>
            <person name="Song W."/>
            <person name="Hou L."/>
            <person name="Xu J."/>
            <person name="Tong Z."/>
            <person name="Xu A."/>
            <person name="Yuan X."/>
            <person name="Wang W."/>
            <person name="Yang Q."/>
            <person name="Chen L."/>
            <person name="Sun Z."/>
            <person name="Wang K."/>
            <person name="Pan B."/>
            <person name="Chen J."/>
            <person name="Bao Y."/>
            <person name="Liu F."/>
            <person name="Qi X."/>
            <person name="Gang D.R."/>
            <person name="Wen J."/>
            <person name="Li J."/>
        </authorList>
    </citation>
    <scope>NUCLEOTIDE SEQUENCE</scope>
    <source>
        <strain evidence="2">Dzin_1.0</strain>
    </source>
</reference>
<reference evidence="2" key="1">
    <citation type="submission" date="2021-03" db="EMBL/GenBank/DDBJ databases">
        <authorList>
            <person name="Li Z."/>
            <person name="Yang C."/>
        </authorList>
    </citation>
    <scope>NUCLEOTIDE SEQUENCE</scope>
    <source>
        <strain evidence="2">Dzin_1.0</strain>
        <tissue evidence="2">Leaf</tissue>
    </source>
</reference>
<evidence type="ECO:0000313" key="2">
    <source>
        <dbReference type="EMBL" id="KAJ0972432.1"/>
    </source>
</evidence>
<keyword evidence="3" id="KW-1185">Reference proteome</keyword>
<protein>
    <submittedName>
        <fullName evidence="2">Uncharacterized protein</fullName>
    </submittedName>
</protein>
<organism evidence="2 3">
    <name type="scientific">Dioscorea zingiberensis</name>
    <dbReference type="NCBI Taxonomy" id="325984"/>
    <lineage>
        <taxon>Eukaryota</taxon>
        <taxon>Viridiplantae</taxon>
        <taxon>Streptophyta</taxon>
        <taxon>Embryophyta</taxon>
        <taxon>Tracheophyta</taxon>
        <taxon>Spermatophyta</taxon>
        <taxon>Magnoliopsida</taxon>
        <taxon>Liliopsida</taxon>
        <taxon>Dioscoreales</taxon>
        <taxon>Dioscoreaceae</taxon>
        <taxon>Dioscorea</taxon>
    </lineage>
</organism>
<feature type="compositionally biased region" description="Polar residues" evidence="1">
    <location>
        <begin position="9"/>
        <end position="22"/>
    </location>
</feature>
<dbReference type="AlphaFoldDB" id="A0A9D5CGY2"/>
<feature type="compositionally biased region" description="Polar residues" evidence="1">
    <location>
        <begin position="86"/>
        <end position="107"/>
    </location>
</feature>
<comment type="caution">
    <text evidence="2">The sequence shown here is derived from an EMBL/GenBank/DDBJ whole genome shotgun (WGS) entry which is preliminary data.</text>
</comment>
<dbReference type="OrthoDB" id="785696at2759"/>
<proteinExistence type="predicted"/>